<protein>
    <submittedName>
        <fullName evidence="3">Uncharacterized protein</fullName>
    </submittedName>
</protein>
<evidence type="ECO:0000256" key="2">
    <source>
        <dbReference type="SAM" id="MobiDB-lite"/>
    </source>
</evidence>
<dbReference type="PANTHER" id="PTHR12794:SF0">
    <property type="entry name" value="GEM-ASSOCIATED PROTEIN 2"/>
    <property type="match status" value="1"/>
</dbReference>
<dbReference type="AlphaFoldDB" id="B8LE88"/>
<feature type="region of interest" description="Disordered" evidence="2">
    <location>
        <begin position="1"/>
        <end position="94"/>
    </location>
</feature>
<dbReference type="Proteomes" id="UP000001449">
    <property type="component" value="Unassembled WGS sequence"/>
</dbReference>
<evidence type="ECO:0000313" key="4">
    <source>
        <dbReference type="Proteomes" id="UP000001449"/>
    </source>
</evidence>
<dbReference type="InterPro" id="IPR035426">
    <property type="entry name" value="Gemin2/Brr1"/>
</dbReference>
<dbReference type="GeneID" id="7447354"/>
<dbReference type="PANTHER" id="PTHR12794">
    <property type="entry name" value="GEMIN2"/>
    <property type="match status" value="1"/>
</dbReference>
<dbReference type="HOGENOM" id="CLU_502081_0_0_1"/>
<dbReference type="RefSeq" id="XP_002297343.1">
    <property type="nucleotide sequence ID" value="XM_002297307.1"/>
</dbReference>
<accession>B8LE88</accession>
<dbReference type="Gene3D" id="1.20.58.1070">
    <property type="match status" value="1"/>
</dbReference>
<reference evidence="3 4" key="2">
    <citation type="journal article" date="2008" name="Nature">
        <title>The Phaeodactylum genome reveals the evolutionary history of diatom genomes.</title>
        <authorList>
            <person name="Bowler C."/>
            <person name="Allen A.E."/>
            <person name="Badger J.H."/>
            <person name="Grimwood J."/>
            <person name="Jabbari K."/>
            <person name="Kuo A."/>
            <person name="Maheswari U."/>
            <person name="Martens C."/>
            <person name="Maumus F."/>
            <person name="Otillar R.P."/>
            <person name="Rayko E."/>
            <person name="Salamov A."/>
            <person name="Vandepoele K."/>
            <person name="Beszteri B."/>
            <person name="Gruber A."/>
            <person name="Heijde M."/>
            <person name="Katinka M."/>
            <person name="Mock T."/>
            <person name="Valentin K."/>
            <person name="Verret F."/>
            <person name="Berges J.A."/>
            <person name="Brownlee C."/>
            <person name="Cadoret J.P."/>
            <person name="Chiovitti A."/>
            <person name="Choi C.J."/>
            <person name="Coesel S."/>
            <person name="De Martino A."/>
            <person name="Detter J.C."/>
            <person name="Durkin C."/>
            <person name="Falciatore A."/>
            <person name="Fournet J."/>
            <person name="Haruta M."/>
            <person name="Huysman M.J."/>
            <person name="Jenkins B.D."/>
            <person name="Jiroutova K."/>
            <person name="Jorgensen R.E."/>
            <person name="Joubert Y."/>
            <person name="Kaplan A."/>
            <person name="Kroger N."/>
            <person name="Kroth P.G."/>
            <person name="La Roche J."/>
            <person name="Lindquist E."/>
            <person name="Lommer M."/>
            <person name="Martin-Jezequel V."/>
            <person name="Lopez P.J."/>
            <person name="Lucas S."/>
            <person name="Mangogna M."/>
            <person name="McGinnis K."/>
            <person name="Medlin L.K."/>
            <person name="Montsant A."/>
            <person name="Oudot-Le Secq M.P."/>
            <person name="Napoli C."/>
            <person name="Obornik M."/>
            <person name="Parker M.S."/>
            <person name="Petit J.L."/>
            <person name="Porcel B.M."/>
            <person name="Poulsen N."/>
            <person name="Robison M."/>
            <person name="Rychlewski L."/>
            <person name="Rynearson T.A."/>
            <person name="Schmutz J."/>
            <person name="Shapiro H."/>
            <person name="Siaut M."/>
            <person name="Stanley M."/>
            <person name="Sussman M.R."/>
            <person name="Taylor A.R."/>
            <person name="Vardi A."/>
            <person name="von Dassow P."/>
            <person name="Vyverman W."/>
            <person name="Willis A."/>
            <person name="Wyrwicz L.S."/>
            <person name="Rokhsar D.S."/>
            <person name="Weissenbach J."/>
            <person name="Armbrust E.V."/>
            <person name="Green B.R."/>
            <person name="Van de Peer Y."/>
            <person name="Grigoriev I.V."/>
        </authorList>
    </citation>
    <scope>NUCLEOTIDE SEQUENCE [LARGE SCALE GENOMIC DNA]</scope>
    <source>
        <strain evidence="3 4">CCMP1335</strain>
    </source>
</reference>
<keyword evidence="4" id="KW-1185">Reference proteome</keyword>
<sequence length="543" mass="59419">MDLVSISSNSDDPQSEVKPDVGIAMADTSSLADDCARNIGDGSDIKKRPVESISSSTDQPPSSNNTKANKRRKNQSPKAVLSDHSQEESQDTSLNELTTIDDLTTIDASTYLAWVKGQADSLPSVFVADANVDDNDNATNGDSAEAIVSATTIKKMKAEKEEPIDGSMATLQILLSKQMDILPPRSERHLPPFDAVIADIYTDSNTGCEAVAAKEASKVNTTDPTPPINNITSGNKCSNWITSTVSNFSKLRSYLEYEHTKHKHQRSQSKERRIAVPRMKDRAAWHVFCLGREEAFGNVGGYFEDSDDGEGGGDAVGGNEEEKNVIAAEEKGNTGEKTGEDVTSDNEQSTTDINLQQQQSYNPNLVPLKGYPPTTSLLLQLDQVLTRTLFHHHVHYLCEWKFPLTQSRSSWMYALLARMEKPWHREECCAVRRVLRECCSRRWELVLPLNGGSAVDADGQLGMMGEESKQELLQDVTGDVDAKSNTGHTEGDAKAWEQLALLNTLIAVTGIYYEQGASSGGDGIDSLFKVAPSKTDERDVALK</sequence>
<dbReference type="PaxDb" id="35128-Thapsdraft756"/>
<reference evidence="3 4" key="1">
    <citation type="journal article" date="2004" name="Science">
        <title>The genome of the diatom Thalassiosira pseudonana: ecology, evolution, and metabolism.</title>
        <authorList>
            <person name="Armbrust E.V."/>
            <person name="Berges J.A."/>
            <person name="Bowler C."/>
            <person name="Green B.R."/>
            <person name="Martinez D."/>
            <person name="Putnam N.H."/>
            <person name="Zhou S."/>
            <person name="Allen A.E."/>
            <person name="Apt K.E."/>
            <person name="Bechner M."/>
            <person name="Brzezinski M.A."/>
            <person name="Chaal B.K."/>
            <person name="Chiovitti A."/>
            <person name="Davis A.K."/>
            <person name="Demarest M.S."/>
            <person name="Detter J.C."/>
            <person name="Glavina T."/>
            <person name="Goodstein D."/>
            <person name="Hadi M.Z."/>
            <person name="Hellsten U."/>
            <person name="Hildebrand M."/>
            <person name="Jenkins B.D."/>
            <person name="Jurka J."/>
            <person name="Kapitonov V.V."/>
            <person name="Kroger N."/>
            <person name="Lau W.W."/>
            <person name="Lane T.W."/>
            <person name="Larimer F.W."/>
            <person name="Lippmeier J.C."/>
            <person name="Lucas S."/>
            <person name="Medina M."/>
            <person name="Montsant A."/>
            <person name="Obornik M."/>
            <person name="Parker M.S."/>
            <person name="Palenik B."/>
            <person name="Pazour G.J."/>
            <person name="Richardson P.M."/>
            <person name="Rynearson T.A."/>
            <person name="Saito M.A."/>
            <person name="Schwartz D.C."/>
            <person name="Thamatrakoln K."/>
            <person name="Valentin K."/>
            <person name="Vardi A."/>
            <person name="Wilkerson F.P."/>
            <person name="Rokhsar D.S."/>
        </authorList>
    </citation>
    <scope>NUCLEOTIDE SEQUENCE [LARGE SCALE GENOMIC DNA]</scope>
    <source>
        <strain evidence="3 4">CCMP1335</strain>
    </source>
</reference>
<dbReference type="eggNOG" id="ENOG502R6WV">
    <property type="taxonomic scope" value="Eukaryota"/>
</dbReference>
<dbReference type="KEGG" id="tps:THAPSDRAFT_bd756"/>
<feature type="region of interest" description="Disordered" evidence="2">
    <location>
        <begin position="327"/>
        <end position="351"/>
    </location>
</feature>
<feature type="compositionally biased region" description="Basic and acidic residues" evidence="2">
    <location>
        <begin position="327"/>
        <end position="340"/>
    </location>
</feature>
<evidence type="ECO:0000313" key="3">
    <source>
        <dbReference type="EMBL" id="EED86353.1"/>
    </source>
</evidence>
<evidence type="ECO:0000256" key="1">
    <source>
        <dbReference type="ARBA" id="ARBA00025758"/>
    </source>
</evidence>
<dbReference type="STRING" id="35128.B8LE88"/>
<dbReference type="Pfam" id="PF04938">
    <property type="entry name" value="SIP1"/>
    <property type="match status" value="1"/>
</dbReference>
<feature type="compositionally biased region" description="Polar residues" evidence="2">
    <location>
        <begin position="1"/>
        <end position="12"/>
    </location>
</feature>
<dbReference type="EMBL" id="DS999432">
    <property type="protein sequence ID" value="EED86353.1"/>
    <property type="molecule type" value="Genomic_DNA"/>
</dbReference>
<dbReference type="GO" id="GO:0005634">
    <property type="term" value="C:nucleus"/>
    <property type="evidence" value="ECO:0000318"/>
    <property type="project" value="GO_Central"/>
</dbReference>
<dbReference type="GO" id="GO:0000387">
    <property type="term" value="P:spliceosomal snRNP assembly"/>
    <property type="evidence" value="ECO:0000318"/>
    <property type="project" value="GO_Central"/>
</dbReference>
<dbReference type="InParanoid" id="B8LE88"/>
<feature type="compositionally biased region" description="Low complexity" evidence="2">
    <location>
        <begin position="52"/>
        <end position="66"/>
    </location>
</feature>
<comment type="similarity">
    <text evidence="1">Belongs to the gemin-2 family.</text>
</comment>
<proteinExistence type="inferred from homology"/>
<dbReference type="GO" id="GO:0032797">
    <property type="term" value="C:SMN complex"/>
    <property type="evidence" value="ECO:0000318"/>
    <property type="project" value="GO_Central"/>
</dbReference>
<gene>
    <name evidence="3" type="ORF">THAPSDRAFT_bd756</name>
</gene>
<organism evidence="3 4">
    <name type="scientific">Thalassiosira pseudonana</name>
    <name type="common">Marine diatom</name>
    <name type="synonym">Cyclotella nana</name>
    <dbReference type="NCBI Taxonomy" id="35128"/>
    <lineage>
        <taxon>Eukaryota</taxon>
        <taxon>Sar</taxon>
        <taxon>Stramenopiles</taxon>
        <taxon>Ochrophyta</taxon>
        <taxon>Bacillariophyta</taxon>
        <taxon>Coscinodiscophyceae</taxon>
        <taxon>Thalassiosirophycidae</taxon>
        <taxon>Thalassiosirales</taxon>
        <taxon>Thalassiosiraceae</taxon>
        <taxon>Thalassiosira</taxon>
    </lineage>
</organism>
<name>B8LE88_THAPS</name>